<accession>A0AAE9ZE49</accession>
<dbReference type="AlphaFoldDB" id="A0AAE9ZE49"/>
<sequence length="86" mass="8970">MRVLIVIMALAYWGVASFAQSYLRSGPAEADVETVVLSFQQEQPDPASSEPCSAHGANDLLIAASYADGADDPSPGQRPLGGCDSE</sequence>
<evidence type="ECO:0000313" key="2">
    <source>
        <dbReference type="EMBL" id="WDI31023.1"/>
    </source>
</evidence>
<dbReference type="RefSeq" id="WP_274492845.1">
    <property type="nucleotide sequence ID" value="NZ_CP118166.1"/>
</dbReference>
<gene>
    <name evidence="2" type="ORF">PUV54_13780</name>
</gene>
<proteinExistence type="predicted"/>
<evidence type="ECO:0000256" key="1">
    <source>
        <dbReference type="SAM" id="MobiDB-lite"/>
    </source>
</evidence>
<dbReference type="KEGG" id="hfl:PUV54_13780"/>
<keyword evidence="3" id="KW-1185">Reference proteome</keyword>
<name>A0AAE9ZE49_9PROT</name>
<organism evidence="2 3">
    <name type="scientific">Hyphococcus flavus</name>
    <dbReference type="NCBI Taxonomy" id="1866326"/>
    <lineage>
        <taxon>Bacteria</taxon>
        <taxon>Pseudomonadati</taxon>
        <taxon>Pseudomonadota</taxon>
        <taxon>Alphaproteobacteria</taxon>
        <taxon>Parvularculales</taxon>
        <taxon>Parvularculaceae</taxon>
        <taxon>Hyphococcus</taxon>
    </lineage>
</organism>
<protein>
    <submittedName>
        <fullName evidence="2">Uncharacterized protein</fullName>
    </submittedName>
</protein>
<reference evidence="2" key="1">
    <citation type="submission" date="2023-02" db="EMBL/GenBank/DDBJ databases">
        <title>Genome sequence of Hyphococcus flavus.</title>
        <authorList>
            <person name="Rong J.-C."/>
            <person name="Zhao Q."/>
            <person name="Yi M."/>
            <person name="Wu J.-Y."/>
        </authorList>
    </citation>
    <scope>NUCLEOTIDE SEQUENCE</scope>
    <source>
        <strain evidence="2">MCCC 1K03223</strain>
    </source>
</reference>
<feature type="region of interest" description="Disordered" evidence="1">
    <location>
        <begin position="66"/>
        <end position="86"/>
    </location>
</feature>
<dbReference type="Proteomes" id="UP001214043">
    <property type="component" value="Chromosome"/>
</dbReference>
<dbReference type="EMBL" id="CP118166">
    <property type="protein sequence ID" value="WDI31023.1"/>
    <property type="molecule type" value="Genomic_DNA"/>
</dbReference>
<evidence type="ECO:0000313" key="3">
    <source>
        <dbReference type="Proteomes" id="UP001214043"/>
    </source>
</evidence>